<dbReference type="Pfam" id="PF13519">
    <property type="entry name" value="VWA_2"/>
    <property type="match status" value="1"/>
</dbReference>
<protein>
    <recommendedName>
        <fullName evidence="1">VWFA domain-containing protein</fullName>
    </recommendedName>
</protein>
<reference evidence="2 3" key="1">
    <citation type="submission" date="2014-04" db="EMBL/GenBank/DDBJ databases">
        <authorList>
            <consortium name="DOE Joint Genome Institute"/>
            <person name="Kuo A."/>
            <person name="Kohler A."/>
            <person name="Nagy L.G."/>
            <person name="Floudas D."/>
            <person name="Copeland A."/>
            <person name="Barry K.W."/>
            <person name="Cichocki N."/>
            <person name="Veneault-Fourrey C."/>
            <person name="LaButti K."/>
            <person name="Lindquist E.A."/>
            <person name="Lipzen A."/>
            <person name="Lundell T."/>
            <person name="Morin E."/>
            <person name="Murat C."/>
            <person name="Sun H."/>
            <person name="Tunlid A."/>
            <person name="Henrissat B."/>
            <person name="Grigoriev I.V."/>
            <person name="Hibbett D.S."/>
            <person name="Martin F."/>
            <person name="Nordberg H.P."/>
            <person name="Cantor M.N."/>
            <person name="Hua S.X."/>
        </authorList>
    </citation>
    <scope>NUCLEOTIDE SEQUENCE [LARGE SCALE GENOMIC DNA]</scope>
    <source>
        <strain evidence="2 3">Foug A</strain>
    </source>
</reference>
<dbReference type="STRING" id="1036808.A0A0C3D103"/>
<dbReference type="CDD" id="cd00198">
    <property type="entry name" value="vWFA"/>
    <property type="match status" value="1"/>
</dbReference>
<dbReference type="Proteomes" id="UP000053989">
    <property type="component" value="Unassembled WGS sequence"/>
</dbReference>
<dbReference type="InParanoid" id="A0A0C3D103"/>
<gene>
    <name evidence="2" type="ORF">SCLCIDRAFT_136695</name>
</gene>
<keyword evidence="3" id="KW-1185">Reference proteome</keyword>
<dbReference type="InterPro" id="IPR036465">
    <property type="entry name" value="vWFA_dom_sf"/>
</dbReference>
<evidence type="ECO:0000259" key="1">
    <source>
        <dbReference type="Pfam" id="PF13519"/>
    </source>
</evidence>
<feature type="domain" description="VWFA" evidence="1">
    <location>
        <begin position="27"/>
        <end position="125"/>
    </location>
</feature>
<dbReference type="SUPFAM" id="SSF53300">
    <property type="entry name" value="vWA-like"/>
    <property type="match status" value="1"/>
</dbReference>
<organism evidence="2 3">
    <name type="scientific">Scleroderma citrinum Foug A</name>
    <dbReference type="NCBI Taxonomy" id="1036808"/>
    <lineage>
        <taxon>Eukaryota</taxon>
        <taxon>Fungi</taxon>
        <taxon>Dikarya</taxon>
        <taxon>Basidiomycota</taxon>
        <taxon>Agaricomycotina</taxon>
        <taxon>Agaricomycetes</taxon>
        <taxon>Agaricomycetidae</taxon>
        <taxon>Boletales</taxon>
        <taxon>Sclerodermatineae</taxon>
        <taxon>Sclerodermataceae</taxon>
        <taxon>Scleroderma</taxon>
    </lineage>
</organism>
<dbReference type="EMBL" id="KN822153">
    <property type="protein sequence ID" value="KIM54505.1"/>
    <property type="molecule type" value="Genomic_DNA"/>
</dbReference>
<accession>A0A0C3D103</accession>
<proteinExistence type="predicted"/>
<dbReference type="AlphaFoldDB" id="A0A0C3D103"/>
<dbReference type="Gene3D" id="3.40.50.410">
    <property type="entry name" value="von Willebrand factor, type A domain"/>
    <property type="match status" value="1"/>
</dbReference>
<dbReference type="OrthoDB" id="2343366at2759"/>
<dbReference type="InterPro" id="IPR002035">
    <property type="entry name" value="VWF_A"/>
</dbReference>
<evidence type="ECO:0000313" key="2">
    <source>
        <dbReference type="EMBL" id="KIM54505.1"/>
    </source>
</evidence>
<sequence length="230" mass="24996">MYDNDRRPLPNTPSSARIIAASDDRFGAVLSSLSSFWSARAAAIGSGGNAARRDAYSVILFNHTVLTAIENDFTSTPDQLLDALLPYGPSGNTNFTTAITRAQDVMDRNWSTERSPVIIFLSDGECHIADQTMQDLCRRSVQLGKAVSFHSVSFGSDAASLYLRRMAEIAGDAQNNAPRDPLAPPAATVMSTYTQALDTVQPAETFLGIAESLRKPRGALMHRADFPERR</sequence>
<dbReference type="HOGENOM" id="CLU_044503_1_0_1"/>
<name>A0A0C3D103_9AGAM</name>
<evidence type="ECO:0000313" key="3">
    <source>
        <dbReference type="Proteomes" id="UP000053989"/>
    </source>
</evidence>
<reference evidence="3" key="2">
    <citation type="submission" date="2015-01" db="EMBL/GenBank/DDBJ databases">
        <title>Evolutionary Origins and Diversification of the Mycorrhizal Mutualists.</title>
        <authorList>
            <consortium name="DOE Joint Genome Institute"/>
            <consortium name="Mycorrhizal Genomics Consortium"/>
            <person name="Kohler A."/>
            <person name="Kuo A."/>
            <person name="Nagy L.G."/>
            <person name="Floudas D."/>
            <person name="Copeland A."/>
            <person name="Barry K.W."/>
            <person name="Cichocki N."/>
            <person name="Veneault-Fourrey C."/>
            <person name="LaButti K."/>
            <person name="Lindquist E.A."/>
            <person name="Lipzen A."/>
            <person name="Lundell T."/>
            <person name="Morin E."/>
            <person name="Murat C."/>
            <person name="Riley R."/>
            <person name="Ohm R."/>
            <person name="Sun H."/>
            <person name="Tunlid A."/>
            <person name="Henrissat B."/>
            <person name="Grigoriev I.V."/>
            <person name="Hibbett D.S."/>
            <person name="Martin F."/>
        </authorList>
    </citation>
    <scope>NUCLEOTIDE SEQUENCE [LARGE SCALE GENOMIC DNA]</scope>
    <source>
        <strain evidence="3">Foug A</strain>
    </source>
</reference>